<sequence length="247" mass="27416">MDGVAVPSLYPLNRCKTIHLVGISLVFHFMYDVRRGFEAVIHLVRHAQGLHNVDGDKNYKAYLSPEYFDAPVTQLGWLQIENLHKHVHNSGLFKRIDLVIASPLLRTLQTAVGVFGGGDYVDRMDIVPLMVANAGNSERGAISSLNSPPIIAVELCREHLIESDEDVLWKANVRETNEEVAARGLKFMNCFANCELRSMVIIDRSMTGSDSSSTNYPGKIPSALDLPADIAERSHEKEDADTNSVDR</sequence>
<name>A0ACB8IEI7_CITSI</name>
<dbReference type="EMBL" id="CM039177">
    <property type="protein sequence ID" value="KAH9694821.1"/>
    <property type="molecule type" value="Genomic_DNA"/>
</dbReference>
<evidence type="ECO:0000313" key="1">
    <source>
        <dbReference type="EMBL" id="KAH9694821.1"/>
    </source>
</evidence>
<gene>
    <name evidence="1" type="ORF">KPL71_022548</name>
</gene>
<proteinExistence type="predicted"/>
<accession>A0ACB8IEI7</accession>
<evidence type="ECO:0000313" key="2">
    <source>
        <dbReference type="Proteomes" id="UP000829398"/>
    </source>
</evidence>
<reference evidence="2" key="1">
    <citation type="journal article" date="2023" name="Hortic. Res.">
        <title>A chromosome-level phased genome enabling allele-level studies in sweet orange: a case study on citrus Huanglongbing tolerance.</title>
        <authorList>
            <person name="Wu B."/>
            <person name="Yu Q."/>
            <person name="Deng Z."/>
            <person name="Duan Y."/>
            <person name="Luo F."/>
            <person name="Gmitter F. Jr."/>
        </authorList>
    </citation>
    <scope>NUCLEOTIDE SEQUENCE [LARGE SCALE GENOMIC DNA]</scope>
    <source>
        <strain evidence="2">cv. Valencia</strain>
    </source>
</reference>
<protein>
    <submittedName>
        <fullName evidence="1">Phosphoglycerate mutase-like protein 1</fullName>
    </submittedName>
</protein>
<dbReference type="Proteomes" id="UP000829398">
    <property type="component" value="Chromosome 8"/>
</dbReference>
<organism evidence="1 2">
    <name type="scientific">Citrus sinensis</name>
    <name type="common">Sweet orange</name>
    <name type="synonym">Citrus aurantium var. sinensis</name>
    <dbReference type="NCBI Taxonomy" id="2711"/>
    <lineage>
        <taxon>Eukaryota</taxon>
        <taxon>Viridiplantae</taxon>
        <taxon>Streptophyta</taxon>
        <taxon>Embryophyta</taxon>
        <taxon>Tracheophyta</taxon>
        <taxon>Spermatophyta</taxon>
        <taxon>Magnoliopsida</taxon>
        <taxon>eudicotyledons</taxon>
        <taxon>Gunneridae</taxon>
        <taxon>Pentapetalae</taxon>
        <taxon>rosids</taxon>
        <taxon>malvids</taxon>
        <taxon>Sapindales</taxon>
        <taxon>Rutaceae</taxon>
        <taxon>Aurantioideae</taxon>
        <taxon>Citrus</taxon>
    </lineage>
</organism>
<comment type="caution">
    <text evidence="1">The sequence shown here is derived from an EMBL/GenBank/DDBJ whole genome shotgun (WGS) entry which is preliminary data.</text>
</comment>
<keyword evidence="2" id="KW-1185">Reference proteome</keyword>